<keyword evidence="4" id="KW-1185">Reference proteome</keyword>
<dbReference type="PROSITE" id="PS50853">
    <property type="entry name" value="FN3"/>
    <property type="match status" value="2"/>
</dbReference>
<feature type="chain" id="PRO_5045456071" evidence="1">
    <location>
        <begin position="26"/>
        <end position="807"/>
    </location>
</feature>
<dbReference type="Pfam" id="PF00041">
    <property type="entry name" value="fn3"/>
    <property type="match status" value="2"/>
</dbReference>
<dbReference type="EMBL" id="JBHSAM010000020">
    <property type="protein sequence ID" value="MFC4099742.1"/>
    <property type="molecule type" value="Genomic_DNA"/>
</dbReference>
<dbReference type="CDD" id="cd00063">
    <property type="entry name" value="FN3"/>
    <property type="match status" value="2"/>
</dbReference>
<dbReference type="RefSeq" id="WP_377718424.1">
    <property type="nucleotide sequence ID" value="NZ_JBHSAM010000020.1"/>
</dbReference>
<dbReference type="InterPro" id="IPR036116">
    <property type="entry name" value="FN3_sf"/>
</dbReference>
<dbReference type="Gene3D" id="2.60.40.10">
    <property type="entry name" value="Immunoglobulins"/>
    <property type="match status" value="3"/>
</dbReference>
<evidence type="ECO:0000313" key="3">
    <source>
        <dbReference type="EMBL" id="MFC4099742.1"/>
    </source>
</evidence>
<evidence type="ECO:0000313" key="4">
    <source>
        <dbReference type="Proteomes" id="UP001595715"/>
    </source>
</evidence>
<dbReference type="SMART" id="SM00060">
    <property type="entry name" value="FN3"/>
    <property type="match status" value="3"/>
</dbReference>
<dbReference type="Proteomes" id="UP001595715">
    <property type="component" value="Unassembled WGS sequence"/>
</dbReference>
<reference evidence="4" key="1">
    <citation type="journal article" date="2019" name="Int. J. Syst. Evol. Microbiol.">
        <title>The Global Catalogue of Microorganisms (GCM) 10K type strain sequencing project: providing services to taxonomists for standard genome sequencing and annotation.</title>
        <authorList>
            <consortium name="The Broad Institute Genomics Platform"/>
            <consortium name="The Broad Institute Genome Sequencing Center for Infectious Disease"/>
            <person name="Wu L."/>
            <person name="Ma J."/>
        </authorList>
    </citation>
    <scope>NUCLEOTIDE SEQUENCE [LARGE SCALE GENOMIC DNA]</scope>
    <source>
        <strain evidence="4">IBRC-M 10987</strain>
    </source>
</reference>
<accession>A0ABV8K1X3</accession>
<feature type="signal peptide" evidence="1">
    <location>
        <begin position="1"/>
        <end position="25"/>
    </location>
</feature>
<dbReference type="InterPro" id="IPR013783">
    <property type="entry name" value="Ig-like_fold"/>
</dbReference>
<proteinExistence type="predicted"/>
<protein>
    <submittedName>
        <fullName evidence="3">Fibronectin type III domain-containing protein</fullName>
    </submittedName>
</protein>
<organism evidence="3 4">
    <name type="scientific">Paenibacillus xanthanilyticus</name>
    <dbReference type="NCBI Taxonomy" id="1783531"/>
    <lineage>
        <taxon>Bacteria</taxon>
        <taxon>Bacillati</taxon>
        <taxon>Bacillota</taxon>
        <taxon>Bacilli</taxon>
        <taxon>Bacillales</taxon>
        <taxon>Paenibacillaceae</taxon>
        <taxon>Paenibacillus</taxon>
    </lineage>
</organism>
<evidence type="ECO:0000259" key="2">
    <source>
        <dbReference type="PROSITE" id="PS50853"/>
    </source>
</evidence>
<feature type="domain" description="Fibronectin type-III" evidence="2">
    <location>
        <begin position="714"/>
        <end position="806"/>
    </location>
</feature>
<dbReference type="SUPFAM" id="SSF49265">
    <property type="entry name" value="Fibronectin type III"/>
    <property type="match status" value="1"/>
</dbReference>
<sequence>MLRTVRLAFFAILIAAFASQPAAYANSPEPEAVLTAAADTSSHPKPTITINAPFPRQVATPTLPIKASCKDALGYLCKIKVEAWDKQYLKMVLVDYKPAIDEVVSLEPLAGKEVTRLIFTAVDSLGQTTKVEQPVYLEASPNADKLLEVENATLLDVDFKQGRVLYYDHAAAKLGLKRLDSGLTELIPAPVYLDDKTHLPKRAVFTGDGAAFQSTVDRLVVWSPNKPLTQLESTRGCLDANGDYLLYCKPVGGSKNSAIILHRLSSGIEEELLRYDYHPDEWYSYFSDMNDLYDTEIADDGRVLLSFGEGYTEAWDVQYSDLYLYQSGQLQVISDKRTFNSIVGFDGEDIVYYSSSLYSSYGETGDIIRRQSDGQELSLGSGEDIKGPWLQDGWIAYNRSVYSDDRQFLHTEMIVISPSGEMTFTRTFPSERIETIGAAGNGGVAYYNPFELHYETQIQHPYASGYASFRATERNAKLVWHEDSWYSLLGGALFKVSPPEEANPPSWTNANSEVAIDDETDTTIQLHWPAAMDDSAVASYELFLDTDSWPIQTASHWVATIPGDTTSFTFDRTMKFPKTDIYGYRLAVRAVDVHGNVSTTIQSPAIYGLNWETTAPVWSNGSAIQASGTTTSGTTLSWNAAEDNRAVTGYRIYQGPYLIGETTADVRTLAVTGLKTNSTYTFKVEAGDKAGNWTVNGPSVNVKTLHEPGVDATAPTWPAGSKATSGGTTTVIALISWTPATDNVGVTGYRIMNGTNVVAEVDGNTRTKGITGLNTNRTYTFKVEARDAAGNWSTDGPSVTVTTLPPQ</sequence>
<comment type="caution">
    <text evidence="3">The sequence shown here is derived from an EMBL/GenBank/DDBJ whole genome shotgun (WGS) entry which is preliminary data.</text>
</comment>
<evidence type="ECO:0000256" key="1">
    <source>
        <dbReference type="SAM" id="SignalP"/>
    </source>
</evidence>
<gene>
    <name evidence="3" type="ORF">ACFOZ8_08740</name>
</gene>
<name>A0ABV8K1X3_9BACL</name>
<feature type="domain" description="Fibronectin type-III" evidence="2">
    <location>
        <begin position="620"/>
        <end position="707"/>
    </location>
</feature>
<keyword evidence="1" id="KW-0732">Signal</keyword>
<dbReference type="InterPro" id="IPR003961">
    <property type="entry name" value="FN3_dom"/>
</dbReference>